<protein>
    <recommendedName>
        <fullName evidence="1">non-specific serine/threonine protein kinase</fullName>
        <ecNumber evidence="1">2.7.11.1</ecNumber>
    </recommendedName>
</protein>
<dbReference type="InterPro" id="IPR020635">
    <property type="entry name" value="Tyr_kinase_cat_dom"/>
</dbReference>
<evidence type="ECO:0000256" key="3">
    <source>
        <dbReference type="ARBA" id="ARBA00022679"/>
    </source>
</evidence>
<keyword evidence="11" id="KW-1185">Reference proteome</keyword>
<dbReference type="OrthoDB" id="248923at2759"/>
<evidence type="ECO:0000256" key="8">
    <source>
        <dbReference type="ARBA" id="ARBA00048679"/>
    </source>
</evidence>
<dbReference type="EC" id="2.7.11.1" evidence="1"/>
<dbReference type="PROSITE" id="PS50011">
    <property type="entry name" value="PROTEIN_KINASE_DOM"/>
    <property type="match status" value="1"/>
</dbReference>
<proteinExistence type="predicted"/>
<dbReference type="PANTHER" id="PTHR45998:SF2">
    <property type="entry name" value="SERINE_THREONINE-PROTEIN KINASE 16"/>
    <property type="match status" value="1"/>
</dbReference>
<dbReference type="GO" id="GO:0004713">
    <property type="term" value="F:protein tyrosine kinase activity"/>
    <property type="evidence" value="ECO:0007669"/>
    <property type="project" value="InterPro"/>
</dbReference>
<name>A0A7H9HVI1_9SACH</name>
<evidence type="ECO:0000256" key="6">
    <source>
        <dbReference type="ARBA" id="ARBA00022840"/>
    </source>
</evidence>
<dbReference type="AlphaFoldDB" id="A0A7H9HVI1"/>
<evidence type="ECO:0000313" key="10">
    <source>
        <dbReference type="EMBL" id="QLQ81380.1"/>
    </source>
</evidence>
<evidence type="ECO:0000256" key="2">
    <source>
        <dbReference type="ARBA" id="ARBA00022527"/>
    </source>
</evidence>
<accession>A0A7H9HVI1</accession>
<dbReference type="SMART" id="SM00219">
    <property type="entry name" value="TyrKc"/>
    <property type="match status" value="1"/>
</dbReference>
<dbReference type="InterPro" id="IPR008266">
    <property type="entry name" value="Tyr_kinase_AS"/>
</dbReference>
<keyword evidence="2" id="KW-0723">Serine/threonine-protein kinase</keyword>
<keyword evidence="5" id="KW-0418">Kinase</keyword>
<dbReference type="EMBL" id="CP059272">
    <property type="protein sequence ID" value="QLQ81380.1"/>
    <property type="molecule type" value="Genomic_DNA"/>
</dbReference>
<evidence type="ECO:0000256" key="5">
    <source>
        <dbReference type="ARBA" id="ARBA00022777"/>
    </source>
</evidence>
<dbReference type="GO" id="GO:0004674">
    <property type="term" value="F:protein serine/threonine kinase activity"/>
    <property type="evidence" value="ECO:0007669"/>
    <property type="project" value="UniProtKB-KW"/>
</dbReference>
<dbReference type="GO" id="GO:0005524">
    <property type="term" value="F:ATP binding"/>
    <property type="evidence" value="ECO:0007669"/>
    <property type="project" value="UniProtKB-KW"/>
</dbReference>
<evidence type="ECO:0000256" key="4">
    <source>
        <dbReference type="ARBA" id="ARBA00022741"/>
    </source>
</evidence>
<organism evidence="10 11">
    <name type="scientific">Torulaspora globosa</name>
    <dbReference type="NCBI Taxonomy" id="48254"/>
    <lineage>
        <taxon>Eukaryota</taxon>
        <taxon>Fungi</taxon>
        <taxon>Dikarya</taxon>
        <taxon>Ascomycota</taxon>
        <taxon>Saccharomycotina</taxon>
        <taxon>Saccharomycetes</taxon>
        <taxon>Saccharomycetales</taxon>
        <taxon>Saccharomycetaceae</taxon>
        <taxon>Torulaspora</taxon>
    </lineage>
</organism>
<sequence length="374" mass="41264">METIREIVKSCCNLCCCCSYSESYVSVNGRRYKIKRLLGESSLSFVYLVQQSGGTGSGGGIVLGAVREFYALKRIRCPFGNVESISNAMREVENYKKFQSPYVISLIDSQVAQERDGSKMVSILLPFFPLGSLQDSIDRNLIKGTFISESECLRILMGIARGLRCLHDPAAREQAGSDTDTAPDTVSMSYSDEAALLLDDTPLELDILSSQNTIATKSYIHRDIRPSNILFSAEGLPIISDLGSCCKTDIKITTRHQLSELQEWVAENCAIPYTAPELLNITLNSSINCKADIWSLGCTCYTMLFGISPFERELQVNGVSLVYAIGNAKFNFPQQTRYSDGLIQMIKSCIQVDPAARPDINELLGTLQDLQTSS</sequence>
<dbReference type="Proteomes" id="UP000510647">
    <property type="component" value="Chromosome 6"/>
</dbReference>
<evidence type="ECO:0000256" key="1">
    <source>
        <dbReference type="ARBA" id="ARBA00012513"/>
    </source>
</evidence>
<comment type="catalytic activity">
    <reaction evidence="8">
        <text>L-seryl-[protein] + ATP = O-phospho-L-seryl-[protein] + ADP + H(+)</text>
        <dbReference type="Rhea" id="RHEA:17989"/>
        <dbReference type="Rhea" id="RHEA-COMP:9863"/>
        <dbReference type="Rhea" id="RHEA-COMP:11604"/>
        <dbReference type="ChEBI" id="CHEBI:15378"/>
        <dbReference type="ChEBI" id="CHEBI:29999"/>
        <dbReference type="ChEBI" id="CHEBI:30616"/>
        <dbReference type="ChEBI" id="CHEBI:83421"/>
        <dbReference type="ChEBI" id="CHEBI:456216"/>
        <dbReference type="EC" id="2.7.11.1"/>
    </reaction>
</comment>
<dbReference type="GO" id="GO:0032889">
    <property type="term" value="P:regulation of vacuole fusion, non-autophagic"/>
    <property type="evidence" value="ECO:0007669"/>
    <property type="project" value="TreeGrafter"/>
</dbReference>
<evidence type="ECO:0000259" key="9">
    <source>
        <dbReference type="PROSITE" id="PS50011"/>
    </source>
</evidence>
<dbReference type="Pfam" id="PF00069">
    <property type="entry name" value="Pkinase"/>
    <property type="match status" value="1"/>
</dbReference>
<comment type="catalytic activity">
    <reaction evidence="7">
        <text>L-threonyl-[protein] + ATP = O-phospho-L-threonyl-[protein] + ADP + H(+)</text>
        <dbReference type="Rhea" id="RHEA:46608"/>
        <dbReference type="Rhea" id="RHEA-COMP:11060"/>
        <dbReference type="Rhea" id="RHEA-COMP:11605"/>
        <dbReference type="ChEBI" id="CHEBI:15378"/>
        <dbReference type="ChEBI" id="CHEBI:30013"/>
        <dbReference type="ChEBI" id="CHEBI:30616"/>
        <dbReference type="ChEBI" id="CHEBI:61977"/>
        <dbReference type="ChEBI" id="CHEBI:456216"/>
        <dbReference type="EC" id="2.7.11.1"/>
    </reaction>
</comment>
<dbReference type="InterPro" id="IPR011009">
    <property type="entry name" value="Kinase-like_dom_sf"/>
</dbReference>
<dbReference type="PANTHER" id="PTHR45998">
    <property type="entry name" value="SERINE/THREONINE-PROTEIN KINASE 16"/>
    <property type="match status" value="1"/>
</dbReference>
<dbReference type="SUPFAM" id="SSF56112">
    <property type="entry name" value="Protein kinase-like (PK-like)"/>
    <property type="match status" value="1"/>
</dbReference>
<keyword evidence="6" id="KW-0067">ATP-binding</keyword>
<dbReference type="Gene3D" id="1.10.510.10">
    <property type="entry name" value="Transferase(Phosphotransferase) domain 1"/>
    <property type="match status" value="2"/>
</dbReference>
<evidence type="ECO:0000313" key="11">
    <source>
        <dbReference type="Proteomes" id="UP000510647"/>
    </source>
</evidence>
<dbReference type="PROSITE" id="PS00109">
    <property type="entry name" value="PROTEIN_KINASE_TYR"/>
    <property type="match status" value="1"/>
</dbReference>
<evidence type="ECO:0000256" key="7">
    <source>
        <dbReference type="ARBA" id="ARBA00047899"/>
    </source>
</evidence>
<reference evidence="10 11" key="1">
    <citation type="submission" date="2020-06" db="EMBL/GenBank/DDBJ databases">
        <title>The yeast mating-type switching endonuclease HO is a domesticated member of an unorthodox homing genetic element family.</title>
        <authorList>
            <person name="Coughlan A.Y."/>
            <person name="Lombardi L."/>
            <person name="Braun-Galleani S."/>
            <person name="Martos A.R."/>
            <person name="Galeote V."/>
            <person name="Bigey F."/>
            <person name="Dequin S."/>
            <person name="Byrne K.P."/>
            <person name="Wolfe K.H."/>
        </authorList>
    </citation>
    <scope>NUCLEOTIDE SEQUENCE [LARGE SCALE GENOMIC DNA]</scope>
    <source>
        <strain evidence="10 11">CBS2947</strain>
    </source>
</reference>
<keyword evidence="4" id="KW-0547">Nucleotide-binding</keyword>
<dbReference type="GO" id="GO:0006624">
    <property type="term" value="P:vacuolar protein processing"/>
    <property type="evidence" value="ECO:0007669"/>
    <property type="project" value="TreeGrafter"/>
</dbReference>
<dbReference type="InterPro" id="IPR000719">
    <property type="entry name" value="Prot_kinase_dom"/>
</dbReference>
<keyword evidence="3" id="KW-0808">Transferase</keyword>
<feature type="domain" description="Protein kinase" evidence="9">
    <location>
        <begin position="32"/>
        <end position="370"/>
    </location>
</feature>
<dbReference type="InterPro" id="IPR052239">
    <property type="entry name" value="Ser/Thr-specific_kinases"/>
</dbReference>
<gene>
    <name evidence="10" type="ORF">HG537_0F01410</name>
</gene>
<dbReference type="GO" id="GO:0005773">
    <property type="term" value="C:vacuole"/>
    <property type="evidence" value="ECO:0007669"/>
    <property type="project" value="GOC"/>
</dbReference>
<dbReference type="GO" id="GO:0005794">
    <property type="term" value="C:Golgi apparatus"/>
    <property type="evidence" value="ECO:0007669"/>
    <property type="project" value="TreeGrafter"/>
</dbReference>